<evidence type="ECO:0000313" key="4">
    <source>
        <dbReference type="Proteomes" id="UP000092730"/>
    </source>
</evidence>
<reference evidence="3" key="4">
    <citation type="submission" date="2024-02" db="EMBL/GenBank/DDBJ databases">
        <title>Comparative genomics of Cryptococcus and Kwoniella reveals pathogenesis evolution and contrasting modes of karyotype evolution via chromosome fusion or intercentromeric recombination.</title>
        <authorList>
            <person name="Coelho M.A."/>
            <person name="David-Palma M."/>
            <person name="Shea T."/>
            <person name="Bowers K."/>
            <person name="McGinley-Smith S."/>
            <person name="Mohammad A.W."/>
            <person name="Gnirke A."/>
            <person name="Yurkov A.M."/>
            <person name="Nowrousian M."/>
            <person name="Sun S."/>
            <person name="Cuomo C.A."/>
            <person name="Heitman J."/>
        </authorList>
    </citation>
    <scope>NUCLEOTIDE SEQUENCE</scope>
    <source>
        <strain evidence="3">CBS 10118</strain>
    </source>
</reference>
<evidence type="ECO:0000259" key="1">
    <source>
        <dbReference type="Pfam" id="PF06911"/>
    </source>
</evidence>
<keyword evidence="4" id="KW-1185">Reference proteome</keyword>
<accession>A0A1B9G957</accession>
<dbReference type="EMBL" id="KI894019">
    <property type="protein sequence ID" value="OCF27549.1"/>
    <property type="molecule type" value="Genomic_DNA"/>
</dbReference>
<dbReference type="VEuPathDB" id="FungiDB:I302_02391"/>
<dbReference type="Proteomes" id="UP000092730">
    <property type="component" value="Chromosome 2"/>
</dbReference>
<gene>
    <name evidence="2" type="ORF">I302_02391</name>
    <name evidence="3" type="ORF">I302_103686</name>
</gene>
<dbReference type="InterPro" id="IPR009686">
    <property type="entry name" value="Senescence/spartin_C"/>
</dbReference>
<sequence>MTTLVTIPNVTAYHLPTPTSEPLPLSTGELNLTVIPANPPTHPSSTLTLTVGGSSFPLLPNSPVQKVQAKDQHPSYIFAPVPADGGEPVGQVKLRVKDSANQGEWDATESLARKLEEALKSNKVWNETTLFVDDEYETGGAAKHTQKWGETIAGAVTSAGQALAERLGAYTDRHVARTNPEHPAPPSEITKERANAINDASSRLAGSVESGANTIGSYVHDTAKSVGDKLPDSIAKSSEPVKEEDKGQFRKLAEEGWEQVTIAAMGIAGAATTVGSAVSQSAHRAVEHNFGKEAEGVAQDVGQTGANLGSTAVSAAKGTSVIIQGSNAASGAQAAKQGE</sequence>
<feature type="domain" description="Senescence" evidence="1">
    <location>
        <begin position="147"/>
        <end position="317"/>
    </location>
</feature>
<dbReference type="KEGG" id="kbi:30206790"/>
<dbReference type="Pfam" id="PF06911">
    <property type="entry name" value="Senescence"/>
    <property type="match status" value="1"/>
</dbReference>
<protein>
    <recommendedName>
        <fullName evidence="1">Senescence domain-containing protein</fullName>
    </recommendedName>
</protein>
<reference evidence="2" key="3">
    <citation type="submission" date="2014-01" db="EMBL/GenBank/DDBJ databases">
        <title>Evolution of pathogenesis and genome organization in the Tremellales.</title>
        <authorList>
            <person name="Cuomo C."/>
            <person name="Litvintseva A."/>
            <person name="Heitman J."/>
            <person name="Chen Y."/>
            <person name="Sun S."/>
            <person name="Springer D."/>
            <person name="Dromer F."/>
            <person name="Young S."/>
            <person name="Zeng Q."/>
            <person name="Chapman S."/>
            <person name="Gujja S."/>
            <person name="Saif S."/>
            <person name="Birren B."/>
        </authorList>
    </citation>
    <scope>NUCLEOTIDE SEQUENCE</scope>
    <source>
        <strain evidence="2">CBS 10118</strain>
    </source>
</reference>
<proteinExistence type="predicted"/>
<dbReference type="AlphaFoldDB" id="A0A1B9G957"/>
<dbReference type="OrthoDB" id="2588405at2759"/>
<name>A0A1B9G957_9TREE</name>
<evidence type="ECO:0000313" key="3">
    <source>
        <dbReference type="EMBL" id="WVW81691.1"/>
    </source>
</evidence>
<reference evidence="2" key="1">
    <citation type="submission" date="2013-07" db="EMBL/GenBank/DDBJ databases">
        <title>The Genome Sequence of Cryptococcus bestiolae CBS10118.</title>
        <authorList>
            <consortium name="The Broad Institute Genome Sequencing Platform"/>
            <person name="Cuomo C."/>
            <person name="Litvintseva A."/>
            <person name="Chen Y."/>
            <person name="Heitman J."/>
            <person name="Sun S."/>
            <person name="Springer D."/>
            <person name="Dromer F."/>
            <person name="Young S.K."/>
            <person name="Zeng Q."/>
            <person name="Gargeya S."/>
            <person name="Fitzgerald M."/>
            <person name="Abouelleil A."/>
            <person name="Alvarado L."/>
            <person name="Berlin A.M."/>
            <person name="Chapman S.B."/>
            <person name="Dewar J."/>
            <person name="Goldberg J."/>
            <person name="Griggs A."/>
            <person name="Gujja S."/>
            <person name="Hansen M."/>
            <person name="Howarth C."/>
            <person name="Imamovic A."/>
            <person name="Larimer J."/>
            <person name="McCowan C."/>
            <person name="Murphy C."/>
            <person name="Pearson M."/>
            <person name="Priest M."/>
            <person name="Roberts A."/>
            <person name="Saif S."/>
            <person name="Shea T."/>
            <person name="Sykes S."/>
            <person name="Wortman J."/>
            <person name="Nusbaum C."/>
            <person name="Birren B."/>
        </authorList>
    </citation>
    <scope>NUCLEOTIDE SEQUENCE [LARGE SCALE GENOMIC DNA]</scope>
    <source>
        <strain evidence="2">CBS 10118</strain>
    </source>
</reference>
<organism evidence="2">
    <name type="scientific">Kwoniella bestiolae CBS 10118</name>
    <dbReference type="NCBI Taxonomy" id="1296100"/>
    <lineage>
        <taxon>Eukaryota</taxon>
        <taxon>Fungi</taxon>
        <taxon>Dikarya</taxon>
        <taxon>Basidiomycota</taxon>
        <taxon>Agaricomycotina</taxon>
        <taxon>Tremellomycetes</taxon>
        <taxon>Tremellales</taxon>
        <taxon>Cryptococcaceae</taxon>
        <taxon>Kwoniella</taxon>
    </lineage>
</organism>
<reference evidence="3" key="2">
    <citation type="submission" date="2013-07" db="EMBL/GenBank/DDBJ databases">
        <authorList>
            <consortium name="The Broad Institute Genome Sequencing Platform"/>
            <person name="Cuomo C."/>
            <person name="Litvintseva A."/>
            <person name="Chen Y."/>
            <person name="Heitman J."/>
            <person name="Sun S."/>
            <person name="Springer D."/>
            <person name="Dromer F."/>
            <person name="Young S.K."/>
            <person name="Zeng Q."/>
            <person name="Gargeya S."/>
            <person name="Fitzgerald M."/>
            <person name="Abouelleil A."/>
            <person name="Alvarado L."/>
            <person name="Berlin A.M."/>
            <person name="Chapman S.B."/>
            <person name="Dewar J."/>
            <person name="Goldberg J."/>
            <person name="Griggs A."/>
            <person name="Gujja S."/>
            <person name="Hansen M."/>
            <person name="Howarth C."/>
            <person name="Imamovic A."/>
            <person name="Larimer J."/>
            <person name="McCowan C."/>
            <person name="Murphy C."/>
            <person name="Pearson M."/>
            <person name="Priest M."/>
            <person name="Roberts A."/>
            <person name="Saif S."/>
            <person name="Shea T."/>
            <person name="Sykes S."/>
            <person name="Wortman J."/>
            <person name="Nusbaum C."/>
            <person name="Birren B."/>
        </authorList>
    </citation>
    <scope>NUCLEOTIDE SEQUENCE</scope>
    <source>
        <strain evidence="3">CBS 10118</strain>
    </source>
</reference>
<dbReference type="GeneID" id="30206790"/>
<evidence type="ECO:0000313" key="2">
    <source>
        <dbReference type="EMBL" id="OCF27549.1"/>
    </source>
</evidence>
<dbReference type="RefSeq" id="XP_019048619.1">
    <property type="nucleotide sequence ID" value="XM_019189057.1"/>
</dbReference>
<dbReference type="EMBL" id="CP144542">
    <property type="protein sequence ID" value="WVW81691.1"/>
    <property type="molecule type" value="Genomic_DNA"/>
</dbReference>